<evidence type="ECO:0000256" key="2">
    <source>
        <dbReference type="ARBA" id="ARBA00022741"/>
    </source>
</evidence>
<keyword evidence="3" id="KW-0501">Molybdenum cofactor biosynthesis</keyword>
<evidence type="ECO:0000256" key="3">
    <source>
        <dbReference type="ARBA" id="ARBA00023150"/>
    </source>
</evidence>
<dbReference type="SUPFAM" id="SSF54285">
    <property type="entry name" value="MoaD/ThiS"/>
    <property type="match status" value="1"/>
</dbReference>
<evidence type="ECO:0000256" key="4">
    <source>
        <dbReference type="ARBA" id="ARBA00024200"/>
    </source>
</evidence>
<protein>
    <recommendedName>
        <fullName evidence="5">Molybdopterin synthase sulfur carrier subunit</fullName>
    </recommendedName>
</protein>
<sequence length="78" mass="8551">MRVLFFAHLKDVTGCAEIELDCTGVDAEGLWTVLLQRFPGLAPYRPTVRLARNARYVTADTRFESGDEVALIPPVSGG</sequence>
<proteinExistence type="inferred from homology"/>
<dbReference type="GO" id="GO:0000166">
    <property type="term" value="F:nucleotide binding"/>
    <property type="evidence" value="ECO:0007669"/>
    <property type="project" value="UniProtKB-KW"/>
</dbReference>
<dbReference type="UniPathway" id="UPA00344"/>
<dbReference type="Proteomes" id="UP000477311">
    <property type="component" value="Unassembled WGS sequence"/>
</dbReference>
<dbReference type="FunFam" id="3.10.20.30:FF:000010">
    <property type="entry name" value="Molybdopterin synthase sulfur carrier subunit"/>
    <property type="match status" value="1"/>
</dbReference>
<keyword evidence="2" id="KW-0547">Nucleotide-binding</keyword>
<dbReference type="Gene3D" id="3.10.20.30">
    <property type="match status" value="1"/>
</dbReference>
<reference evidence="6 7" key="1">
    <citation type="submission" date="2020-02" db="EMBL/GenBank/DDBJ databases">
        <title>Draft genome sequence of Limisphaera ngatamarikiensis NGM72.4T, a thermophilic Verrucomicrobia grouped in subdivision 3.</title>
        <authorList>
            <person name="Carere C.R."/>
            <person name="Steen J."/>
            <person name="Hugenholtz P."/>
            <person name="Stott M.B."/>
        </authorList>
    </citation>
    <scope>NUCLEOTIDE SEQUENCE [LARGE SCALE GENOMIC DNA]</scope>
    <source>
        <strain evidence="6 7">NGM72.4</strain>
    </source>
</reference>
<comment type="similarity">
    <text evidence="4">Belongs to the MoaD family.</text>
</comment>
<accession>A0A6M1RSP3</accession>
<gene>
    <name evidence="6" type="ORF">G4L39_09590</name>
</gene>
<dbReference type="InterPro" id="IPR012675">
    <property type="entry name" value="Beta-grasp_dom_sf"/>
</dbReference>
<dbReference type="InterPro" id="IPR003749">
    <property type="entry name" value="ThiS/MoaD-like"/>
</dbReference>
<comment type="caution">
    <text evidence="6">The sequence shown here is derived from an EMBL/GenBank/DDBJ whole genome shotgun (WGS) entry which is preliminary data.</text>
</comment>
<keyword evidence="7" id="KW-1185">Reference proteome</keyword>
<evidence type="ECO:0000256" key="1">
    <source>
        <dbReference type="ARBA" id="ARBA00005046"/>
    </source>
</evidence>
<comment type="pathway">
    <text evidence="1">Cofactor biosynthesis; molybdopterin biosynthesis.</text>
</comment>
<dbReference type="AlphaFoldDB" id="A0A6M1RSP3"/>
<dbReference type="PANTHER" id="PTHR33359">
    <property type="entry name" value="MOLYBDOPTERIN SYNTHASE SULFUR CARRIER SUBUNIT"/>
    <property type="match status" value="1"/>
</dbReference>
<dbReference type="EMBL" id="JAAKYA010000064">
    <property type="protein sequence ID" value="NGO39645.1"/>
    <property type="molecule type" value="Genomic_DNA"/>
</dbReference>
<evidence type="ECO:0000313" key="6">
    <source>
        <dbReference type="EMBL" id="NGO39645.1"/>
    </source>
</evidence>
<dbReference type="PANTHER" id="PTHR33359:SF1">
    <property type="entry name" value="MOLYBDOPTERIN SYNTHASE SULFUR CARRIER SUBUNIT"/>
    <property type="match status" value="1"/>
</dbReference>
<dbReference type="GO" id="GO:0006777">
    <property type="term" value="P:Mo-molybdopterin cofactor biosynthetic process"/>
    <property type="evidence" value="ECO:0007669"/>
    <property type="project" value="UniProtKB-KW"/>
</dbReference>
<evidence type="ECO:0000256" key="5">
    <source>
        <dbReference type="ARBA" id="ARBA00024247"/>
    </source>
</evidence>
<dbReference type="InterPro" id="IPR016155">
    <property type="entry name" value="Mopterin_synth/thiamin_S_b"/>
</dbReference>
<evidence type="ECO:0000313" key="7">
    <source>
        <dbReference type="Proteomes" id="UP000477311"/>
    </source>
</evidence>
<dbReference type="InterPro" id="IPR044672">
    <property type="entry name" value="MOCS2A"/>
</dbReference>
<dbReference type="GO" id="GO:1990133">
    <property type="term" value="C:molybdopterin adenylyltransferase complex"/>
    <property type="evidence" value="ECO:0007669"/>
    <property type="project" value="TreeGrafter"/>
</dbReference>
<name>A0A6M1RSP3_9BACT</name>
<organism evidence="6 7">
    <name type="scientific">Limisphaera ngatamarikiensis</name>
    <dbReference type="NCBI Taxonomy" id="1324935"/>
    <lineage>
        <taxon>Bacteria</taxon>
        <taxon>Pseudomonadati</taxon>
        <taxon>Verrucomicrobiota</taxon>
        <taxon>Verrucomicrobiia</taxon>
        <taxon>Limisphaerales</taxon>
        <taxon>Limisphaeraceae</taxon>
        <taxon>Limisphaera</taxon>
    </lineage>
</organism>
<dbReference type="Pfam" id="PF02597">
    <property type="entry name" value="ThiS"/>
    <property type="match status" value="1"/>
</dbReference>
<dbReference type="RefSeq" id="WP_165107798.1">
    <property type="nucleotide sequence ID" value="NZ_JAAKYA010000064.1"/>
</dbReference>
<dbReference type="CDD" id="cd00754">
    <property type="entry name" value="Ubl_MoaD"/>
    <property type="match status" value="1"/>
</dbReference>